<reference evidence="2 3" key="1">
    <citation type="submission" date="2024-02" db="EMBL/GenBank/DDBJ databases">
        <title>A draft genome for the cacao thread blight pathogen Marasmius crinis-equi.</title>
        <authorList>
            <person name="Cohen S.P."/>
            <person name="Baruah I.K."/>
            <person name="Amoako-Attah I."/>
            <person name="Bukari Y."/>
            <person name="Meinhardt L.W."/>
            <person name="Bailey B.A."/>
        </authorList>
    </citation>
    <scope>NUCLEOTIDE SEQUENCE [LARGE SCALE GENOMIC DNA]</scope>
    <source>
        <strain evidence="2 3">GH-76</strain>
    </source>
</reference>
<feature type="compositionally biased region" description="Basic residues" evidence="1">
    <location>
        <begin position="425"/>
        <end position="434"/>
    </location>
</feature>
<feature type="region of interest" description="Disordered" evidence="1">
    <location>
        <begin position="181"/>
        <end position="832"/>
    </location>
</feature>
<feature type="compositionally biased region" description="Polar residues" evidence="1">
    <location>
        <begin position="700"/>
        <end position="710"/>
    </location>
</feature>
<name>A0ABR3G0U9_9AGAR</name>
<feature type="compositionally biased region" description="Polar residues" evidence="1">
    <location>
        <begin position="484"/>
        <end position="493"/>
    </location>
</feature>
<feature type="compositionally biased region" description="Basic and acidic residues" evidence="1">
    <location>
        <begin position="254"/>
        <end position="263"/>
    </location>
</feature>
<evidence type="ECO:0000313" key="2">
    <source>
        <dbReference type="EMBL" id="KAL0581424.1"/>
    </source>
</evidence>
<gene>
    <name evidence="2" type="ORF">V5O48_000578</name>
</gene>
<feature type="compositionally biased region" description="Acidic residues" evidence="1">
    <location>
        <begin position="215"/>
        <end position="253"/>
    </location>
</feature>
<proteinExistence type="predicted"/>
<feature type="compositionally biased region" description="Basic and acidic residues" evidence="1">
    <location>
        <begin position="605"/>
        <end position="618"/>
    </location>
</feature>
<feature type="compositionally biased region" description="Acidic residues" evidence="1">
    <location>
        <begin position="193"/>
        <end position="205"/>
    </location>
</feature>
<sequence>MSEIPARRRAKPYQRNKTYRYIKISTLDVAESPEDYIWYTRAGRTPLPFKLETHRGSVPAGTKLRKLNAYFLEKAYAMYGTMNTNIRTFYDGLADYILKNYNWDRVIVPFGCTYRGKQIYQVLDKGWMEWTLYAGKCEAARERFPLFFRALEQWLDRPRHYNAIRDTGESTYCPYDDEAIARQNSRSRRDHSEDSDAETDDELDENGYSLKDGFIEPDDPMSEGSEEEELGADVGEEEEKEDGEEIGGDEEEREQSQVRKSVEEWEELEPVQESTARVDPQPRPLTDSENEVAQIDSDSDLEPDPIEAFVVEDDSDISDSAEYEDNSDDEMDDVDSGDERSGRVADQSAEDSDSNSCPDEPVSSRTRSSAQEISTASAVQLTVVDCSPSKTPVSSHTRSHIKGNFLSSTSATVVGSSCRTNSSRVARKRGHSRRSNTSEDKGQVSPEPSETGSDVEMDKGGGNERFFSKPRLSGKPSTPPEMQRSGTSSSTAVDSLFIRARSSSPPPQKPTPMASLPISDSRDSDLSDAQGPSDRSGSAIRKHTGSRRPNTLYSSANNEEEGGEYRSRRGRISRRSDSDSGVEPLTLAGISNSADSDDEVGDDSGDVRSRRAVDRSTEDSDSSSCSDEPVSSRTRSHSKGNSLSATVVGSSCRRNPSRAARKQRYSRPIDSSEDEADSTSPEPSNAGPDIEMDDGRGNEQVLSKSITSCTPPEMRSSRSSSLTSIDSSIRALSPSPTSRGPTPTTLLPLGDSEDSDIADAEGPPDTPSPAKRKRTGSKGTKTVHSSSSEGEGEDYRLPSPSKRSRISRVDSEDSEVELSTPSSSPRKQTRQRMVCVLIPLFHSRRH</sequence>
<evidence type="ECO:0000313" key="3">
    <source>
        <dbReference type="Proteomes" id="UP001465976"/>
    </source>
</evidence>
<evidence type="ECO:0000256" key="1">
    <source>
        <dbReference type="SAM" id="MobiDB-lite"/>
    </source>
</evidence>
<feature type="compositionally biased region" description="Polar residues" evidence="1">
    <location>
        <begin position="405"/>
        <end position="424"/>
    </location>
</feature>
<keyword evidence="3" id="KW-1185">Reference proteome</keyword>
<feature type="compositionally biased region" description="Low complexity" evidence="1">
    <location>
        <begin position="717"/>
        <end position="750"/>
    </location>
</feature>
<accession>A0ABR3G0U9</accession>
<protein>
    <submittedName>
        <fullName evidence="2">Uncharacterized protein</fullName>
    </submittedName>
</protein>
<feature type="compositionally biased region" description="Polar residues" evidence="1">
    <location>
        <begin position="547"/>
        <end position="557"/>
    </location>
</feature>
<comment type="caution">
    <text evidence="2">The sequence shown here is derived from an EMBL/GenBank/DDBJ whole genome shotgun (WGS) entry which is preliminary data.</text>
</comment>
<organism evidence="2 3">
    <name type="scientific">Marasmius crinis-equi</name>
    <dbReference type="NCBI Taxonomy" id="585013"/>
    <lineage>
        <taxon>Eukaryota</taxon>
        <taxon>Fungi</taxon>
        <taxon>Dikarya</taxon>
        <taxon>Basidiomycota</taxon>
        <taxon>Agaricomycotina</taxon>
        <taxon>Agaricomycetes</taxon>
        <taxon>Agaricomycetidae</taxon>
        <taxon>Agaricales</taxon>
        <taxon>Marasmiineae</taxon>
        <taxon>Marasmiaceae</taxon>
        <taxon>Marasmius</taxon>
    </lineage>
</organism>
<feature type="compositionally biased region" description="Polar residues" evidence="1">
    <location>
        <begin position="363"/>
        <end position="380"/>
    </location>
</feature>
<feature type="compositionally biased region" description="Acidic residues" evidence="1">
    <location>
        <begin position="595"/>
        <end position="604"/>
    </location>
</feature>
<feature type="compositionally biased region" description="Polar residues" evidence="1">
    <location>
        <begin position="639"/>
        <end position="654"/>
    </location>
</feature>
<dbReference type="EMBL" id="JBAHYK010000010">
    <property type="protein sequence ID" value="KAL0581424.1"/>
    <property type="molecule type" value="Genomic_DNA"/>
</dbReference>
<feature type="compositionally biased region" description="Basic residues" evidence="1">
    <location>
        <begin position="655"/>
        <end position="665"/>
    </location>
</feature>
<dbReference type="Proteomes" id="UP001465976">
    <property type="component" value="Unassembled WGS sequence"/>
</dbReference>
<feature type="compositionally biased region" description="Acidic residues" evidence="1">
    <location>
        <begin position="297"/>
        <end position="336"/>
    </location>
</feature>
<feature type="compositionally biased region" description="Polar residues" evidence="1">
    <location>
        <begin position="817"/>
        <end position="826"/>
    </location>
</feature>
<feature type="compositionally biased region" description="Low complexity" evidence="1">
    <location>
        <begin position="622"/>
        <end position="633"/>
    </location>
</feature>